<keyword evidence="2" id="KW-0808">Transferase</keyword>
<dbReference type="PANTHER" id="PTHR43031:SF1">
    <property type="entry name" value="PYRIDINE NUCLEOTIDE-DISULPHIDE OXIDOREDUCTASE"/>
    <property type="match status" value="1"/>
</dbReference>
<feature type="domain" description="Rhodanese" evidence="1">
    <location>
        <begin position="21"/>
        <end position="108"/>
    </location>
</feature>
<evidence type="ECO:0000259" key="1">
    <source>
        <dbReference type="PROSITE" id="PS50206"/>
    </source>
</evidence>
<name>A0A7Y9RQ61_9ACTN</name>
<dbReference type="Proteomes" id="UP000544110">
    <property type="component" value="Unassembled WGS sequence"/>
</dbReference>
<dbReference type="CDD" id="cd00158">
    <property type="entry name" value="RHOD"/>
    <property type="match status" value="1"/>
</dbReference>
<dbReference type="PROSITE" id="PS50206">
    <property type="entry name" value="RHODANESE_3"/>
    <property type="match status" value="1"/>
</dbReference>
<proteinExistence type="predicted"/>
<dbReference type="PANTHER" id="PTHR43031">
    <property type="entry name" value="FAD-DEPENDENT OXIDOREDUCTASE"/>
    <property type="match status" value="1"/>
</dbReference>
<evidence type="ECO:0000313" key="2">
    <source>
        <dbReference type="EMBL" id="NYG54280.1"/>
    </source>
</evidence>
<dbReference type="RefSeq" id="WP_179516934.1">
    <property type="nucleotide sequence ID" value="NZ_JACCAC010000001.1"/>
</dbReference>
<comment type="caution">
    <text evidence="2">The sequence shown here is derived from an EMBL/GenBank/DDBJ whole genome shotgun (WGS) entry which is preliminary data.</text>
</comment>
<dbReference type="Pfam" id="PF00581">
    <property type="entry name" value="Rhodanese"/>
    <property type="match status" value="1"/>
</dbReference>
<dbReference type="SUPFAM" id="SSF52821">
    <property type="entry name" value="Rhodanese/Cell cycle control phosphatase"/>
    <property type="match status" value="1"/>
</dbReference>
<dbReference type="InterPro" id="IPR001763">
    <property type="entry name" value="Rhodanese-like_dom"/>
</dbReference>
<accession>A0A7Y9RQ61</accession>
<protein>
    <submittedName>
        <fullName evidence="2">Rhodanese-related sulfurtransferase</fullName>
    </submittedName>
</protein>
<dbReference type="Gene3D" id="3.40.250.10">
    <property type="entry name" value="Rhodanese-like domain"/>
    <property type="match status" value="1"/>
</dbReference>
<organism evidence="2 3">
    <name type="scientific">Nocardioides perillae</name>
    <dbReference type="NCBI Taxonomy" id="1119534"/>
    <lineage>
        <taxon>Bacteria</taxon>
        <taxon>Bacillati</taxon>
        <taxon>Actinomycetota</taxon>
        <taxon>Actinomycetes</taxon>
        <taxon>Propionibacteriales</taxon>
        <taxon>Nocardioidaceae</taxon>
        <taxon>Nocardioides</taxon>
    </lineage>
</organism>
<dbReference type="EMBL" id="JACCAC010000001">
    <property type="protein sequence ID" value="NYG54280.1"/>
    <property type="molecule type" value="Genomic_DNA"/>
</dbReference>
<sequence>MTQQPGQAVPTVAITGVPDPLPEGLAVLDVREPVEWQHGHVEGALHVPLGELVQRLDEVPTDRQVLVVCRVGGRSAQATAWLQQQGVEAVNLDGGMLEWEAAGRPMVSERGAPPQVV</sequence>
<gene>
    <name evidence="2" type="ORF">BJ989_000584</name>
</gene>
<keyword evidence="3" id="KW-1185">Reference proteome</keyword>
<dbReference type="AlphaFoldDB" id="A0A7Y9RQ61"/>
<dbReference type="InterPro" id="IPR036873">
    <property type="entry name" value="Rhodanese-like_dom_sf"/>
</dbReference>
<reference evidence="2 3" key="1">
    <citation type="submission" date="2020-07" db="EMBL/GenBank/DDBJ databases">
        <title>Sequencing the genomes of 1000 actinobacteria strains.</title>
        <authorList>
            <person name="Klenk H.-P."/>
        </authorList>
    </citation>
    <scope>NUCLEOTIDE SEQUENCE [LARGE SCALE GENOMIC DNA]</scope>
    <source>
        <strain evidence="2 3">DSM 24552</strain>
    </source>
</reference>
<dbReference type="GO" id="GO:0016740">
    <property type="term" value="F:transferase activity"/>
    <property type="evidence" value="ECO:0007669"/>
    <property type="project" value="UniProtKB-KW"/>
</dbReference>
<dbReference type="SMART" id="SM00450">
    <property type="entry name" value="RHOD"/>
    <property type="match status" value="1"/>
</dbReference>
<dbReference type="InterPro" id="IPR050229">
    <property type="entry name" value="GlpE_sulfurtransferase"/>
</dbReference>
<evidence type="ECO:0000313" key="3">
    <source>
        <dbReference type="Proteomes" id="UP000544110"/>
    </source>
</evidence>